<dbReference type="InterPro" id="IPR051395">
    <property type="entry name" value="Cytochrome_c_Peroxidase/MauG"/>
</dbReference>
<protein>
    <submittedName>
        <fullName evidence="11">Cytochrome-c peroxidase</fullName>
    </submittedName>
</protein>
<dbReference type="RefSeq" id="WP_394481197.1">
    <property type="nucleotide sequence ID" value="NZ_JBIGHV010000006.1"/>
</dbReference>
<dbReference type="SUPFAM" id="SSF46626">
    <property type="entry name" value="Cytochrome c"/>
    <property type="match status" value="2"/>
</dbReference>
<keyword evidence="5" id="KW-0574">Periplasm</keyword>
<evidence type="ECO:0000313" key="12">
    <source>
        <dbReference type="Proteomes" id="UP001606210"/>
    </source>
</evidence>
<evidence type="ECO:0000256" key="7">
    <source>
        <dbReference type="ARBA" id="ARBA00023004"/>
    </source>
</evidence>
<evidence type="ECO:0000256" key="5">
    <source>
        <dbReference type="ARBA" id="ARBA00022764"/>
    </source>
</evidence>
<dbReference type="EMBL" id="JBIGHV010000006">
    <property type="protein sequence ID" value="MFG6431826.1"/>
    <property type="molecule type" value="Genomic_DNA"/>
</dbReference>
<evidence type="ECO:0000256" key="8">
    <source>
        <dbReference type="PROSITE-ProRule" id="PRU00433"/>
    </source>
</evidence>
<comment type="subcellular location">
    <subcellularLocation>
        <location evidence="1">Periplasm</location>
    </subcellularLocation>
</comment>
<keyword evidence="2 8" id="KW-0349">Heme</keyword>
<dbReference type="InterPro" id="IPR004852">
    <property type="entry name" value="Di-haem_cyt_c_peroxidsae"/>
</dbReference>
<proteinExistence type="predicted"/>
<evidence type="ECO:0000256" key="1">
    <source>
        <dbReference type="ARBA" id="ARBA00004418"/>
    </source>
</evidence>
<dbReference type="InterPro" id="IPR026259">
    <property type="entry name" value="MauG/Cytc_peroxidase"/>
</dbReference>
<accession>A0ABW7F5B9</accession>
<keyword evidence="7 8" id="KW-0408">Iron</keyword>
<dbReference type="PANTHER" id="PTHR30600">
    <property type="entry name" value="CYTOCHROME C PEROXIDASE-RELATED"/>
    <property type="match status" value="1"/>
</dbReference>
<feature type="signal peptide" evidence="9">
    <location>
        <begin position="1"/>
        <end position="25"/>
    </location>
</feature>
<name>A0ABW7F5B9_9BURK</name>
<evidence type="ECO:0000313" key="11">
    <source>
        <dbReference type="EMBL" id="MFG6431826.1"/>
    </source>
</evidence>
<dbReference type="PROSITE" id="PS51007">
    <property type="entry name" value="CYTC"/>
    <property type="match status" value="2"/>
</dbReference>
<dbReference type="Pfam" id="PF03150">
    <property type="entry name" value="CCP_MauG"/>
    <property type="match status" value="1"/>
</dbReference>
<evidence type="ECO:0000256" key="3">
    <source>
        <dbReference type="ARBA" id="ARBA00022723"/>
    </source>
</evidence>
<feature type="chain" id="PRO_5045577291" evidence="9">
    <location>
        <begin position="26"/>
        <end position="369"/>
    </location>
</feature>
<keyword evidence="4 9" id="KW-0732">Signal</keyword>
<dbReference type="Gene3D" id="1.10.760.10">
    <property type="entry name" value="Cytochrome c-like domain"/>
    <property type="match status" value="2"/>
</dbReference>
<sequence length="369" mass="40211">MRSDHRRLTAALLLTSALLGSAARADDCTTLLATGAGTAADTSCVERAYRGPRAQWPAPTVDAGVQWQELAPRPALTPQPAALAALGEQLFHDRRLSRKQDVSCASCHAPHLGFSDGRRFALGHEGSAGKRNSPGLWGVAFVPQLMWDGRADSLESQALLPMVNPAEMAMDLPQLLQRLNTETDYPRRFATAFKGHGQTLDVTLARLASALASFQRTLEAPRTRWDDFIEGRDPTALTGQELRGLHLFRTKARCMNCHSGPQLTQHGFHQIGISFLGRANQDLGRQAVTGRVEDAGAMRTPSLRGVSRTAPYMHQGVVPLLRGVLDLYNAGLPQPRGREPPIPPPSPLIKPLRLTVEEVRAVEAFLRTL</sequence>
<evidence type="ECO:0000256" key="6">
    <source>
        <dbReference type="ARBA" id="ARBA00023002"/>
    </source>
</evidence>
<dbReference type="Proteomes" id="UP001606210">
    <property type="component" value="Unassembled WGS sequence"/>
</dbReference>
<organism evidence="11 12">
    <name type="scientific">Pelomonas parva</name>
    <dbReference type="NCBI Taxonomy" id="3299032"/>
    <lineage>
        <taxon>Bacteria</taxon>
        <taxon>Pseudomonadati</taxon>
        <taxon>Pseudomonadota</taxon>
        <taxon>Betaproteobacteria</taxon>
        <taxon>Burkholderiales</taxon>
        <taxon>Sphaerotilaceae</taxon>
        <taxon>Roseateles</taxon>
    </lineage>
</organism>
<evidence type="ECO:0000256" key="9">
    <source>
        <dbReference type="SAM" id="SignalP"/>
    </source>
</evidence>
<keyword evidence="6" id="KW-0560">Oxidoreductase</keyword>
<dbReference type="PIRSF" id="PIRSF000294">
    <property type="entry name" value="Cytochrome-c_peroxidase"/>
    <property type="match status" value="1"/>
</dbReference>
<feature type="domain" description="Cytochrome c" evidence="10">
    <location>
        <begin position="82"/>
        <end position="183"/>
    </location>
</feature>
<dbReference type="InterPro" id="IPR009056">
    <property type="entry name" value="Cyt_c-like_dom"/>
</dbReference>
<evidence type="ECO:0000256" key="2">
    <source>
        <dbReference type="ARBA" id="ARBA00022617"/>
    </source>
</evidence>
<gene>
    <name evidence="11" type="ORF">ACG00Y_18030</name>
</gene>
<evidence type="ECO:0000259" key="10">
    <source>
        <dbReference type="PROSITE" id="PS51007"/>
    </source>
</evidence>
<feature type="domain" description="Cytochrome c" evidence="10">
    <location>
        <begin position="239"/>
        <end position="369"/>
    </location>
</feature>
<comment type="caution">
    <text evidence="11">The sequence shown here is derived from an EMBL/GenBank/DDBJ whole genome shotgun (WGS) entry which is preliminary data.</text>
</comment>
<dbReference type="InterPro" id="IPR036909">
    <property type="entry name" value="Cyt_c-like_dom_sf"/>
</dbReference>
<evidence type="ECO:0000256" key="4">
    <source>
        <dbReference type="ARBA" id="ARBA00022729"/>
    </source>
</evidence>
<reference evidence="11 12" key="1">
    <citation type="submission" date="2024-08" db="EMBL/GenBank/DDBJ databases">
        <authorList>
            <person name="Lu H."/>
        </authorList>
    </citation>
    <scope>NUCLEOTIDE SEQUENCE [LARGE SCALE GENOMIC DNA]</scope>
    <source>
        <strain evidence="11 12">LYH14W</strain>
    </source>
</reference>
<keyword evidence="12" id="KW-1185">Reference proteome</keyword>
<keyword evidence="11" id="KW-0575">Peroxidase</keyword>
<dbReference type="GO" id="GO:0004601">
    <property type="term" value="F:peroxidase activity"/>
    <property type="evidence" value="ECO:0007669"/>
    <property type="project" value="UniProtKB-KW"/>
</dbReference>
<keyword evidence="3 8" id="KW-0479">Metal-binding</keyword>